<accession>A0AAD7FJ45</accession>
<name>A0AAD7FJ45_9AGAR</name>
<sequence length="286" mass="31881">IVDAEGRIIAILLGTPDDPNWPNIIKEVVKALARARRKAREQGAWSPHRHRRGRYMPLTTGVSFGGGQKRPGNLANSRFYRRLIRSLLRNKAIQRIAGFQSAGLALYAPKLYRYMRRTLRELFKRQPELAHNFKNSIFTATTFNCGPDAVTVTHVDHLNLSHGLCAITSGGRYDHTKGGAIHLKQIRLVIQFPAGASILIPSGCLDHGNTAIQEGEERYSMTQYAAGGLFRWAEYGFQTAKDLLLQPGGEELRAKFDGVPGARWEWALGLFSKLDELEADRFGGAD</sequence>
<organism evidence="1 2">
    <name type="scientific">Roridomyces roridus</name>
    <dbReference type="NCBI Taxonomy" id="1738132"/>
    <lineage>
        <taxon>Eukaryota</taxon>
        <taxon>Fungi</taxon>
        <taxon>Dikarya</taxon>
        <taxon>Basidiomycota</taxon>
        <taxon>Agaricomycotina</taxon>
        <taxon>Agaricomycetes</taxon>
        <taxon>Agaricomycetidae</taxon>
        <taxon>Agaricales</taxon>
        <taxon>Marasmiineae</taxon>
        <taxon>Mycenaceae</taxon>
        <taxon>Roridomyces</taxon>
    </lineage>
</organism>
<protein>
    <submittedName>
        <fullName evidence="1">Uncharacterized protein</fullName>
    </submittedName>
</protein>
<gene>
    <name evidence="1" type="ORF">FB45DRAFT_749706</name>
</gene>
<reference evidence="1" key="1">
    <citation type="submission" date="2023-03" db="EMBL/GenBank/DDBJ databases">
        <title>Massive genome expansion in bonnet fungi (Mycena s.s.) driven by repeated elements and novel gene families across ecological guilds.</title>
        <authorList>
            <consortium name="Lawrence Berkeley National Laboratory"/>
            <person name="Harder C.B."/>
            <person name="Miyauchi S."/>
            <person name="Viragh M."/>
            <person name="Kuo A."/>
            <person name="Thoen E."/>
            <person name="Andreopoulos B."/>
            <person name="Lu D."/>
            <person name="Skrede I."/>
            <person name="Drula E."/>
            <person name="Henrissat B."/>
            <person name="Morin E."/>
            <person name="Kohler A."/>
            <person name="Barry K."/>
            <person name="LaButti K."/>
            <person name="Morin E."/>
            <person name="Salamov A."/>
            <person name="Lipzen A."/>
            <person name="Mereny Z."/>
            <person name="Hegedus B."/>
            <person name="Baldrian P."/>
            <person name="Stursova M."/>
            <person name="Weitz H."/>
            <person name="Taylor A."/>
            <person name="Grigoriev I.V."/>
            <person name="Nagy L.G."/>
            <person name="Martin F."/>
            <person name="Kauserud H."/>
        </authorList>
    </citation>
    <scope>NUCLEOTIDE SEQUENCE</scope>
    <source>
        <strain evidence="1">9284</strain>
    </source>
</reference>
<proteinExistence type="predicted"/>
<evidence type="ECO:0000313" key="2">
    <source>
        <dbReference type="Proteomes" id="UP001221142"/>
    </source>
</evidence>
<dbReference type="AlphaFoldDB" id="A0AAD7FJ45"/>
<evidence type="ECO:0000313" key="1">
    <source>
        <dbReference type="EMBL" id="KAJ7627169.1"/>
    </source>
</evidence>
<keyword evidence="2" id="KW-1185">Reference proteome</keyword>
<feature type="non-terminal residue" evidence="1">
    <location>
        <position position="1"/>
    </location>
</feature>
<dbReference type="Proteomes" id="UP001221142">
    <property type="component" value="Unassembled WGS sequence"/>
</dbReference>
<dbReference type="EMBL" id="JARKIF010000011">
    <property type="protein sequence ID" value="KAJ7627169.1"/>
    <property type="molecule type" value="Genomic_DNA"/>
</dbReference>
<comment type="caution">
    <text evidence="1">The sequence shown here is derived from an EMBL/GenBank/DDBJ whole genome shotgun (WGS) entry which is preliminary data.</text>
</comment>
<dbReference type="Gene3D" id="3.60.130.30">
    <property type="match status" value="1"/>
</dbReference>